<keyword evidence="5" id="KW-1185">Reference proteome</keyword>
<gene>
    <name evidence="4" type="ORF">PACLA_8A006887</name>
</gene>
<dbReference type="AlphaFoldDB" id="A0A6S7H2Z9"/>
<accession>A0A6S7H2Z9</accession>
<dbReference type="GO" id="GO:0005523">
    <property type="term" value="F:tropomyosin binding"/>
    <property type="evidence" value="ECO:0007669"/>
    <property type="project" value="InterPro"/>
</dbReference>
<evidence type="ECO:0000256" key="1">
    <source>
        <dbReference type="ARBA" id="ARBA00004245"/>
    </source>
</evidence>
<dbReference type="InterPro" id="IPR032675">
    <property type="entry name" value="LRR_dom_sf"/>
</dbReference>
<comment type="subcellular location">
    <subcellularLocation>
        <location evidence="1">Cytoplasm</location>
        <location evidence="1">Cytoskeleton</location>
    </subcellularLocation>
</comment>
<dbReference type="GO" id="GO:0051694">
    <property type="term" value="P:pointed-end actin filament capping"/>
    <property type="evidence" value="ECO:0007669"/>
    <property type="project" value="InterPro"/>
</dbReference>
<dbReference type="Pfam" id="PF03250">
    <property type="entry name" value="Tropomodulin"/>
    <property type="match status" value="1"/>
</dbReference>
<dbReference type="GO" id="GO:0005856">
    <property type="term" value="C:cytoskeleton"/>
    <property type="evidence" value="ECO:0007669"/>
    <property type="project" value="UniProtKB-SubCell"/>
</dbReference>
<dbReference type="PANTHER" id="PTHR10901:SF6">
    <property type="entry name" value="TROPOMODULIN, ISOFORM N"/>
    <property type="match status" value="1"/>
</dbReference>
<keyword evidence="3" id="KW-0206">Cytoskeleton</keyword>
<dbReference type="Gene3D" id="3.80.10.10">
    <property type="entry name" value="Ribonuclease Inhibitor"/>
    <property type="match status" value="1"/>
</dbReference>
<dbReference type="GO" id="GO:0007015">
    <property type="term" value="P:actin filament organization"/>
    <property type="evidence" value="ECO:0007669"/>
    <property type="project" value="TreeGrafter"/>
</dbReference>
<proteinExistence type="predicted"/>
<protein>
    <submittedName>
        <fullName evidence="4">Tropomodulin-1 isoform X2</fullName>
    </submittedName>
</protein>
<organism evidence="4 5">
    <name type="scientific">Paramuricea clavata</name>
    <name type="common">Red gorgonian</name>
    <name type="synonym">Violescent sea-whip</name>
    <dbReference type="NCBI Taxonomy" id="317549"/>
    <lineage>
        <taxon>Eukaryota</taxon>
        <taxon>Metazoa</taxon>
        <taxon>Cnidaria</taxon>
        <taxon>Anthozoa</taxon>
        <taxon>Octocorallia</taxon>
        <taxon>Malacalcyonacea</taxon>
        <taxon>Plexauridae</taxon>
        <taxon>Paramuricea</taxon>
    </lineage>
</organism>
<name>A0A6S7H2Z9_PARCT</name>
<evidence type="ECO:0000256" key="2">
    <source>
        <dbReference type="ARBA" id="ARBA00022490"/>
    </source>
</evidence>
<dbReference type="InterPro" id="IPR004934">
    <property type="entry name" value="TMOD"/>
</dbReference>
<evidence type="ECO:0000313" key="4">
    <source>
        <dbReference type="EMBL" id="CAB4000095.1"/>
    </source>
</evidence>
<dbReference type="PANTHER" id="PTHR10901">
    <property type="entry name" value="TROPOMODULIN"/>
    <property type="match status" value="1"/>
</dbReference>
<evidence type="ECO:0000313" key="5">
    <source>
        <dbReference type="Proteomes" id="UP001152795"/>
    </source>
</evidence>
<dbReference type="SUPFAM" id="SSF52047">
    <property type="entry name" value="RNI-like"/>
    <property type="match status" value="1"/>
</dbReference>
<dbReference type="Proteomes" id="UP001152795">
    <property type="component" value="Unassembled WGS sequence"/>
</dbReference>
<reference evidence="4" key="1">
    <citation type="submission" date="2020-04" db="EMBL/GenBank/DDBJ databases">
        <authorList>
            <person name="Alioto T."/>
            <person name="Alioto T."/>
            <person name="Gomez Garrido J."/>
        </authorList>
    </citation>
    <scope>NUCLEOTIDE SEQUENCE</scope>
    <source>
        <strain evidence="4">A484AB</strain>
    </source>
</reference>
<comment type="caution">
    <text evidence="4">The sequence shown here is derived from an EMBL/GenBank/DDBJ whole genome shotgun (WGS) entry which is preliminary data.</text>
</comment>
<sequence length="333" mass="37713">MTSTDDLDDILEGLSYEDLQALSDEIDPEHELLPVHERQLQPESSRKFDIHDRIKEMEKLSVESIEGDNFLPLHGRNYKPQTTVKEKEPEVHLPDEWDEAVNQANEKDLQELAGILGVHSLLTQEQSTSSETSQMREALRELDEKKDERYEPSRGVADHYGEIQQLDVSGLFRRLKEFDNTLTEITLNNMKEVDDVLMAVADFLARMDCVTKISVANTKMNNTIGLKFAEALKNNKSLVHLNMESNLLSGDVVVNLLEALENNTTLKELKVANQSKAAGAKNEREMVKKLEANETLLKFGHAFLTPGMGNMASRWILRNNDKARKARQAAAMK</sequence>
<keyword evidence="2" id="KW-0963">Cytoplasm</keyword>
<dbReference type="OrthoDB" id="2163268at2759"/>
<evidence type="ECO:0000256" key="3">
    <source>
        <dbReference type="ARBA" id="ARBA00023212"/>
    </source>
</evidence>
<dbReference type="EMBL" id="CACRXK020003753">
    <property type="protein sequence ID" value="CAB4000095.1"/>
    <property type="molecule type" value="Genomic_DNA"/>
</dbReference>